<sequence length="412" mass="43427">MHAVRVLRTAVAAALAAGLATTALAVPAMAAAPTPARPAPAAHAATQQSLDTAVAEGVPGALAAARDGKGHWAGTAGERGADDRFRVGSLTKTFTATVLLQLQAEGRIDLDDTVEKWLPGVVRGHGNDGRKVTVRQLLDHTSGVYSYTADKGFQKQVFGPGFLESRYDTWTDEQLVAVAMRHKPDFAPGTDWNYSNTNFVLAGMIIEKVTGHTYENEVEQRIIKPLGLRATRVPGTDPRMPGPHSGAYSKLSEKTDGPTYEVSELNPSIAGAAGGVISSAGDLQTFYRALLTGRLLPPAALKEMKDTVATDLSPKDRYGLGLMRTELSCGTVVWGHSGGIHGSHTEARVTEDGRHSLAANFNADWTGDIGAPVEAEFCGTNAKPDKAAKTDKTAKTAKATMADSLAAFGVKN</sequence>
<dbReference type="InterPro" id="IPR001466">
    <property type="entry name" value="Beta-lactam-related"/>
</dbReference>
<name>A0A169NDW5_STRLU</name>
<keyword evidence="5" id="KW-1185">Reference proteome</keyword>
<evidence type="ECO:0000256" key="1">
    <source>
        <dbReference type="SAM" id="MobiDB-lite"/>
    </source>
</evidence>
<dbReference type="KEGG" id="slau:SLA_2320"/>
<keyword evidence="4" id="KW-0378">Hydrolase</keyword>
<dbReference type="InterPro" id="IPR012338">
    <property type="entry name" value="Beta-lactam/transpept-like"/>
</dbReference>
<evidence type="ECO:0000256" key="2">
    <source>
        <dbReference type="SAM" id="SignalP"/>
    </source>
</evidence>
<dbReference type="InterPro" id="IPR050491">
    <property type="entry name" value="AmpC-like"/>
</dbReference>
<dbReference type="EMBL" id="AP017424">
    <property type="protein sequence ID" value="BAU83248.1"/>
    <property type="molecule type" value="Genomic_DNA"/>
</dbReference>
<organism evidence="4 5">
    <name type="scientific">Streptomyces laurentii</name>
    <dbReference type="NCBI Taxonomy" id="39478"/>
    <lineage>
        <taxon>Bacteria</taxon>
        <taxon>Bacillati</taxon>
        <taxon>Actinomycetota</taxon>
        <taxon>Actinomycetes</taxon>
        <taxon>Kitasatosporales</taxon>
        <taxon>Streptomycetaceae</taxon>
        <taxon>Streptomyces</taxon>
    </lineage>
</organism>
<proteinExistence type="predicted"/>
<feature type="signal peptide" evidence="2">
    <location>
        <begin position="1"/>
        <end position="25"/>
    </location>
</feature>
<dbReference type="SUPFAM" id="SSF56601">
    <property type="entry name" value="beta-lactamase/transpeptidase-like"/>
    <property type="match status" value="1"/>
</dbReference>
<feature type="domain" description="Beta-lactamase-related" evidence="3">
    <location>
        <begin position="55"/>
        <end position="344"/>
    </location>
</feature>
<feature type="region of interest" description="Disordered" evidence="1">
    <location>
        <begin position="232"/>
        <end position="260"/>
    </location>
</feature>
<accession>A0A169NDW5</accession>
<dbReference type="AlphaFoldDB" id="A0A169NDW5"/>
<dbReference type="PANTHER" id="PTHR46825">
    <property type="entry name" value="D-ALANYL-D-ALANINE-CARBOXYPEPTIDASE/ENDOPEPTIDASE AMPH"/>
    <property type="match status" value="1"/>
</dbReference>
<protein>
    <submittedName>
        <fullName evidence="4">D-alanyl-D-alanine carboxypeptidase</fullName>
        <ecNumber evidence="4">3.4.16.4</ecNumber>
    </submittedName>
</protein>
<dbReference type="Pfam" id="PF00144">
    <property type="entry name" value="Beta-lactamase"/>
    <property type="match status" value="1"/>
</dbReference>
<evidence type="ECO:0000313" key="5">
    <source>
        <dbReference type="Proteomes" id="UP000217676"/>
    </source>
</evidence>
<dbReference type="PANTHER" id="PTHR46825:SF7">
    <property type="entry name" value="D-ALANYL-D-ALANINE CARBOXYPEPTIDASE"/>
    <property type="match status" value="1"/>
</dbReference>
<dbReference type="Proteomes" id="UP000217676">
    <property type="component" value="Chromosome"/>
</dbReference>
<keyword evidence="4" id="KW-0121">Carboxypeptidase</keyword>
<feature type="chain" id="PRO_5038675192" evidence="2">
    <location>
        <begin position="26"/>
        <end position="412"/>
    </location>
</feature>
<dbReference type="Gene3D" id="3.40.710.10">
    <property type="entry name" value="DD-peptidase/beta-lactamase superfamily"/>
    <property type="match status" value="1"/>
</dbReference>
<evidence type="ECO:0000259" key="3">
    <source>
        <dbReference type="Pfam" id="PF00144"/>
    </source>
</evidence>
<reference evidence="4 5" key="1">
    <citation type="journal article" date="2016" name="Genome Announc.">
        <title>Complete Genome Sequence of Thiostrepton-Producing Streptomyces laurentii ATCC 31255.</title>
        <authorList>
            <person name="Doi K."/>
            <person name="Fujino Y."/>
            <person name="Nagayoshi Y."/>
            <person name="Ohshima T."/>
            <person name="Ogata S."/>
        </authorList>
    </citation>
    <scope>NUCLEOTIDE SEQUENCE [LARGE SCALE GENOMIC DNA]</scope>
    <source>
        <strain evidence="4 5">ATCC 31255</strain>
    </source>
</reference>
<gene>
    <name evidence="4" type="ORF">SLA_2320</name>
</gene>
<keyword evidence="2" id="KW-0732">Signal</keyword>
<dbReference type="EC" id="3.4.16.4" evidence="4"/>
<dbReference type="GO" id="GO:0009002">
    <property type="term" value="F:serine-type D-Ala-D-Ala carboxypeptidase activity"/>
    <property type="evidence" value="ECO:0007669"/>
    <property type="project" value="UniProtKB-EC"/>
</dbReference>
<keyword evidence="4" id="KW-0645">Protease</keyword>
<evidence type="ECO:0000313" key="4">
    <source>
        <dbReference type="EMBL" id="BAU83248.1"/>
    </source>
</evidence>